<feature type="domain" description="Creatinase N-terminal" evidence="4">
    <location>
        <begin position="14"/>
        <end position="129"/>
    </location>
</feature>
<dbReference type="Pfam" id="PF01321">
    <property type="entry name" value="Creatinase_N"/>
    <property type="match status" value="1"/>
</dbReference>
<organism evidence="6 7">
    <name type="scientific">Candidatus Hydrogenosomobacter endosymbioticus</name>
    <dbReference type="NCBI Taxonomy" id="2558174"/>
    <lineage>
        <taxon>Bacteria</taxon>
        <taxon>Pseudomonadati</taxon>
        <taxon>Pseudomonadota</taxon>
        <taxon>Alphaproteobacteria</taxon>
        <taxon>Holosporales</taxon>
        <taxon>Holosporaceae</taxon>
        <taxon>Candidatus Hydrogenosomobacter</taxon>
    </lineage>
</organism>
<sequence>MMGFCDSTAVSRKIANIRKSMAEKDIDLLMVSGVDYEMWAQEAKRRMLWLTNFSGSSGTVIVTRDDVLLFVDRIYSAQSQKQSFKFVSVIQKAKKSVEEWLAENLVRGQVLGMNSESHTVASVRRYIRIAEQCGCYVSFDTSEIKKVIDSSLEESVQQANKPETSYVKSHDSDVSFQEKCGKCFAHSSERAVWILYDATEIAWLTNTRGNDIATIPVARSRAMVYRKETGLFSCELFLRPGTICDEIYDANISLYKFDQFKEKVSELSHNYDSFLYDPLKTPHSLLAYTKHIRTEERHSPIAGIRAIKSSGEIAGLKNCLLQESIAFTRFLHWISQIPLDGTYTELCASKKLEEFRREFPNYYGWSFESISAFASNSVMMHYRPKQESTLAIKEGIYLIDAGGQYSGEHKKKNSTGTTDTTRTVFLGNTEPTLEQKKFFTHVLKSYISAASIHFPRGTSGAQLDAFARLPLWSIGLDFPHATGHGVGYFISVHEYPPLLSGRETHTQIEENMVFTIEPACYVDTYGIRIENLLMVKKSDRHEGFLMLEDIIMVPLGRRLIETKWMSDHEISWVNRYHENVFRSLKDAVPENTKKWLEIETAPL</sequence>
<proteinExistence type="predicted"/>
<evidence type="ECO:0000256" key="2">
    <source>
        <dbReference type="ARBA" id="ARBA00022801"/>
    </source>
</evidence>
<dbReference type="Proteomes" id="UP001320209">
    <property type="component" value="Chromosome"/>
</dbReference>
<evidence type="ECO:0000313" key="6">
    <source>
        <dbReference type="EMBL" id="BDB96513.1"/>
    </source>
</evidence>
<gene>
    <name evidence="6" type="ORF">HYD_6460</name>
</gene>
<feature type="domain" description="Peptidase M24" evidence="3">
    <location>
        <begin position="325"/>
        <end position="536"/>
    </location>
</feature>
<keyword evidence="6" id="KW-0031">Aminopeptidase</keyword>
<dbReference type="InterPro" id="IPR000587">
    <property type="entry name" value="Creatinase_N"/>
</dbReference>
<name>A0ABM7V9N4_9PROT</name>
<dbReference type="GO" id="GO:0004177">
    <property type="term" value="F:aminopeptidase activity"/>
    <property type="evidence" value="ECO:0007669"/>
    <property type="project" value="UniProtKB-KW"/>
</dbReference>
<dbReference type="PANTHER" id="PTHR43763:SF6">
    <property type="entry name" value="XAA-PRO AMINOPEPTIDASE 1"/>
    <property type="match status" value="1"/>
</dbReference>
<keyword evidence="7" id="KW-1185">Reference proteome</keyword>
<accession>A0ABM7V9N4</accession>
<dbReference type="InterPro" id="IPR050422">
    <property type="entry name" value="X-Pro_aminopeptidase_P"/>
</dbReference>
<dbReference type="SUPFAM" id="SSF53092">
    <property type="entry name" value="Creatinase/prolidase N-terminal domain"/>
    <property type="match status" value="1"/>
</dbReference>
<evidence type="ECO:0000313" key="7">
    <source>
        <dbReference type="Proteomes" id="UP001320209"/>
    </source>
</evidence>
<dbReference type="InterPro" id="IPR000994">
    <property type="entry name" value="Pept_M24"/>
</dbReference>
<dbReference type="EMBL" id="AP025225">
    <property type="protein sequence ID" value="BDB96513.1"/>
    <property type="molecule type" value="Genomic_DNA"/>
</dbReference>
<dbReference type="SUPFAM" id="SSF55920">
    <property type="entry name" value="Creatinase/aminopeptidase"/>
    <property type="match status" value="1"/>
</dbReference>
<dbReference type="Gene3D" id="3.90.230.10">
    <property type="entry name" value="Creatinase/methionine aminopeptidase superfamily"/>
    <property type="match status" value="1"/>
</dbReference>
<dbReference type="InterPro" id="IPR036005">
    <property type="entry name" value="Creatinase/aminopeptidase-like"/>
</dbReference>
<dbReference type="RefSeq" id="WP_236864927.1">
    <property type="nucleotide sequence ID" value="NZ_AP025225.1"/>
</dbReference>
<protein>
    <submittedName>
        <fullName evidence="6">Aminopeptidase</fullName>
    </submittedName>
</protein>
<keyword evidence="6" id="KW-0645">Protease</keyword>
<dbReference type="InterPro" id="IPR032416">
    <property type="entry name" value="Peptidase_M24_C"/>
</dbReference>
<reference evidence="6" key="1">
    <citation type="submission" date="2021-10" db="EMBL/GenBank/DDBJ databases">
        <title>Genome Sequence of The Candidatus Hydrogeosomobacter endosymbioticus, an Intracellular Bacterial Symbiont of the Anaerobic Ciliate GW7.</title>
        <authorList>
            <person name="Shiohama Y."/>
            <person name="Shinzato N."/>
        </authorList>
    </citation>
    <scope>NUCLEOTIDE SEQUENCE [LARGE SCALE GENOMIC DNA]</scope>
    <source>
        <strain evidence="6">200920</strain>
    </source>
</reference>
<evidence type="ECO:0000259" key="3">
    <source>
        <dbReference type="Pfam" id="PF00557"/>
    </source>
</evidence>
<feature type="domain" description="Peptidase M24 C-terminal" evidence="5">
    <location>
        <begin position="543"/>
        <end position="603"/>
    </location>
</feature>
<keyword evidence="1" id="KW-0479">Metal-binding</keyword>
<evidence type="ECO:0000256" key="1">
    <source>
        <dbReference type="ARBA" id="ARBA00022723"/>
    </source>
</evidence>
<dbReference type="PANTHER" id="PTHR43763">
    <property type="entry name" value="XAA-PRO AMINOPEPTIDASE 1"/>
    <property type="match status" value="1"/>
</dbReference>
<evidence type="ECO:0000259" key="4">
    <source>
        <dbReference type="Pfam" id="PF01321"/>
    </source>
</evidence>
<dbReference type="Pfam" id="PF16188">
    <property type="entry name" value="Peptidase_M24_C"/>
    <property type="match status" value="1"/>
</dbReference>
<dbReference type="Pfam" id="PF16189">
    <property type="entry name" value="Creatinase_N_2"/>
    <property type="match status" value="1"/>
</dbReference>
<dbReference type="Gene3D" id="3.40.350.10">
    <property type="entry name" value="Creatinase/prolidase N-terminal domain"/>
    <property type="match status" value="2"/>
</dbReference>
<evidence type="ECO:0000259" key="5">
    <source>
        <dbReference type="Pfam" id="PF16188"/>
    </source>
</evidence>
<dbReference type="Pfam" id="PF00557">
    <property type="entry name" value="Peptidase_M24"/>
    <property type="match status" value="1"/>
</dbReference>
<dbReference type="InterPro" id="IPR029149">
    <property type="entry name" value="Creatin/AminoP/Spt16_N"/>
</dbReference>
<keyword evidence="2" id="KW-0378">Hydrolase</keyword>